<keyword evidence="3" id="KW-1133">Transmembrane helix</keyword>
<dbReference type="GO" id="GO:0046872">
    <property type="term" value="F:metal ion binding"/>
    <property type="evidence" value="ECO:0007669"/>
    <property type="project" value="UniProtKB-KW"/>
</dbReference>
<dbReference type="Pfam" id="PF07727">
    <property type="entry name" value="RVT_2"/>
    <property type="match status" value="1"/>
</dbReference>
<evidence type="ECO:0000313" key="6">
    <source>
        <dbReference type="Proteomes" id="UP000299102"/>
    </source>
</evidence>
<dbReference type="GO" id="GO:0003676">
    <property type="term" value="F:nucleic acid binding"/>
    <property type="evidence" value="ECO:0007669"/>
    <property type="project" value="InterPro"/>
</dbReference>
<dbReference type="EMBL" id="BGZK01000624">
    <property type="protein sequence ID" value="GBP53403.1"/>
    <property type="molecule type" value="Genomic_DNA"/>
</dbReference>
<dbReference type="GO" id="GO:0015074">
    <property type="term" value="P:DNA integration"/>
    <property type="evidence" value="ECO:0007669"/>
    <property type="project" value="InterPro"/>
</dbReference>
<gene>
    <name evidence="5" type="ORF">EVAR_48155_1</name>
</gene>
<evidence type="ECO:0000259" key="4">
    <source>
        <dbReference type="PROSITE" id="PS50994"/>
    </source>
</evidence>
<dbReference type="Pfam" id="PF00665">
    <property type="entry name" value="rve"/>
    <property type="match status" value="1"/>
</dbReference>
<evidence type="ECO:0000256" key="3">
    <source>
        <dbReference type="SAM" id="Phobius"/>
    </source>
</evidence>
<dbReference type="AlphaFoldDB" id="A0A4C1WQZ7"/>
<feature type="domain" description="Integrase catalytic" evidence="4">
    <location>
        <begin position="1"/>
        <end position="151"/>
    </location>
</feature>
<protein>
    <submittedName>
        <fullName evidence="5">Retrovirus-related Pol polyprotein from transposon TNT 1-94</fullName>
    </submittedName>
</protein>
<dbReference type="Pfam" id="PF25597">
    <property type="entry name" value="SH3_retrovirus"/>
    <property type="match status" value="1"/>
</dbReference>
<dbReference type="GO" id="GO:0016787">
    <property type="term" value="F:hydrolase activity"/>
    <property type="evidence" value="ECO:0007669"/>
    <property type="project" value="UniProtKB-KW"/>
</dbReference>
<keyword evidence="2" id="KW-0378">Hydrolase</keyword>
<organism evidence="5 6">
    <name type="scientific">Eumeta variegata</name>
    <name type="common">Bagworm moth</name>
    <name type="synonym">Eumeta japonica</name>
    <dbReference type="NCBI Taxonomy" id="151549"/>
    <lineage>
        <taxon>Eukaryota</taxon>
        <taxon>Metazoa</taxon>
        <taxon>Ecdysozoa</taxon>
        <taxon>Arthropoda</taxon>
        <taxon>Hexapoda</taxon>
        <taxon>Insecta</taxon>
        <taxon>Pterygota</taxon>
        <taxon>Neoptera</taxon>
        <taxon>Endopterygota</taxon>
        <taxon>Lepidoptera</taxon>
        <taxon>Glossata</taxon>
        <taxon>Ditrysia</taxon>
        <taxon>Tineoidea</taxon>
        <taxon>Psychidae</taxon>
        <taxon>Oiketicinae</taxon>
        <taxon>Eumeta</taxon>
    </lineage>
</organism>
<reference evidence="5 6" key="1">
    <citation type="journal article" date="2019" name="Commun. Biol.">
        <title>The bagworm genome reveals a unique fibroin gene that provides high tensile strength.</title>
        <authorList>
            <person name="Kono N."/>
            <person name="Nakamura H."/>
            <person name="Ohtoshi R."/>
            <person name="Tomita M."/>
            <person name="Numata K."/>
            <person name="Arakawa K."/>
        </authorList>
    </citation>
    <scope>NUCLEOTIDE SEQUENCE [LARGE SCALE GENOMIC DNA]</scope>
</reference>
<keyword evidence="6" id="KW-1185">Reference proteome</keyword>
<name>A0A4C1WQZ7_EUMVA</name>
<accession>A0A4C1WQZ7</accession>
<keyword evidence="1" id="KW-0479">Metal-binding</keyword>
<dbReference type="InterPro" id="IPR013103">
    <property type="entry name" value="RVT_2"/>
</dbReference>
<dbReference type="InterPro" id="IPR012337">
    <property type="entry name" value="RNaseH-like_sf"/>
</dbReference>
<proteinExistence type="predicted"/>
<dbReference type="PANTHER" id="PTHR42648">
    <property type="entry name" value="TRANSPOSASE, PUTATIVE-RELATED"/>
    <property type="match status" value="1"/>
</dbReference>
<dbReference type="PANTHER" id="PTHR42648:SF28">
    <property type="entry name" value="TRANSPOSON-ENCODED PROTEIN WITH RIBONUCLEASE H-LIKE AND RETROVIRUS ZINC FINGER-LIKE DOMAINS"/>
    <property type="match status" value="1"/>
</dbReference>
<evidence type="ECO:0000256" key="2">
    <source>
        <dbReference type="ARBA" id="ARBA00022801"/>
    </source>
</evidence>
<comment type="caution">
    <text evidence="5">The sequence shown here is derived from an EMBL/GenBank/DDBJ whole genome shotgun (WGS) entry which is preliminary data.</text>
</comment>
<dbReference type="Gene3D" id="3.30.420.10">
    <property type="entry name" value="Ribonuclease H-like superfamily/Ribonuclease H"/>
    <property type="match status" value="1"/>
</dbReference>
<feature type="transmembrane region" description="Helical" evidence="3">
    <location>
        <begin position="397"/>
        <end position="418"/>
    </location>
</feature>
<evidence type="ECO:0000313" key="5">
    <source>
        <dbReference type="EMBL" id="GBP53403.1"/>
    </source>
</evidence>
<dbReference type="Proteomes" id="UP000299102">
    <property type="component" value="Unassembled WGS sequence"/>
</dbReference>
<evidence type="ECO:0000256" key="1">
    <source>
        <dbReference type="ARBA" id="ARBA00022723"/>
    </source>
</evidence>
<dbReference type="InterPro" id="IPR057670">
    <property type="entry name" value="SH3_retrovirus"/>
</dbReference>
<dbReference type="OrthoDB" id="422839at2759"/>
<keyword evidence="3" id="KW-0812">Transmembrane</keyword>
<dbReference type="SUPFAM" id="SSF53098">
    <property type="entry name" value="Ribonuclease H-like"/>
    <property type="match status" value="1"/>
</dbReference>
<dbReference type="InterPro" id="IPR039537">
    <property type="entry name" value="Retrotran_Ty1/copia-like"/>
</dbReference>
<sequence length="539" mass="63135">METRSLGDANYFTTFVDDYSKKIFVNFLHKKSEALEKFKEFKNQVEKQLECHIKCLRSDNGLEYVNSSFSEFLKNNGIIHQSTTPYTPEQNGVSELHDRTLVEKAKWLLINANLPKMYWAESIHTATYLINRSPTRSLKYETPEEIWTRKKPNTHHLKVFGCEAMIHLTKEKRRKWDPKAQKATFIRYCDHTKGYRFLLPGSRTVIKSNDAMFFESTVKKNYVPVDLTIDSSIEAIASPDLEKWLTSIRKELEAHPQNGTWTLIEKPPNAKLIGSKWIFRIKDETTGPRFKARLCAKGYSQQEGIDYNETFSPTVSIPADPHIKLQKADDKPKIIHIEGSWIFDTCSYWNGDQFCRSEDTADKQIDRRTDKYFKRYTSENVRDVQKILILSKRFRRYCVYAFGLPLLLSVLVAVLEFLPIEEHYLLPRVRKQECLLRDYSNIKRTRIVSENNTILLISNALIPRQHNYKYLGITSDKHLHFRDHIQRVRQLAKFYMSRLSEVPIRVETSHDSLRRWDLRGPPVEGSRADGITMSIGRVR</sequence>
<dbReference type="InterPro" id="IPR001584">
    <property type="entry name" value="Integrase_cat-core"/>
</dbReference>
<dbReference type="STRING" id="151549.A0A4C1WQZ7"/>
<dbReference type="InterPro" id="IPR036397">
    <property type="entry name" value="RNaseH_sf"/>
</dbReference>
<keyword evidence="3" id="KW-0472">Membrane</keyword>
<dbReference type="PROSITE" id="PS50994">
    <property type="entry name" value="INTEGRASE"/>
    <property type="match status" value="1"/>
</dbReference>